<sequence length="93" mass="11198">REFHFLSMHFIDDMYIVDEFDAFVIPDSGMNFLQIGIIIEIIRLIKYYRQLIQRPRRVTRFPKPGLPNVSQLKLKRNQKPFPSDKTIEPDEEF</sequence>
<dbReference type="Proteomes" id="UP000789702">
    <property type="component" value="Unassembled WGS sequence"/>
</dbReference>
<evidence type="ECO:0000313" key="2">
    <source>
        <dbReference type="Proteomes" id="UP000789702"/>
    </source>
</evidence>
<keyword evidence="2" id="KW-1185">Reference proteome</keyword>
<proteinExistence type="predicted"/>
<comment type="caution">
    <text evidence="1">The sequence shown here is derived from an EMBL/GenBank/DDBJ whole genome shotgun (WGS) entry which is preliminary data.</text>
</comment>
<organism evidence="1 2">
    <name type="scientific">Dentiscutata heterogama</name>
    <dbReference type="NCBI Taxonomy" id="1316150"/>
    <lineage>
        <taxon>Eukaryota</taxon>
        <taxon>Fungi</taxon>
        <taxon>Fungi incertae sedis</taxon>
        <taxon>Mucoromycota</taxon>
        <taxon>Glomeromycotina</taxon>
        <taxon>Glomeromycetes</taxon>
        <taxon>Diversisporales</taxon>
        <taxon>Gigasporaceae</taxon>
        <taxon>Dentiscutata</taxon>
    </lineage>
</organism>
<reference evidence="1" key="1">
    <citation type="submission" date="2021-06" db="EMBL/GenBank/DDBJ databases">
        <authorList>
            <person name="Kallberg Y."/>
            <person name="Tangrot J."/>
            <person name="Rosling A."/>
        </authorList>
    </citation>
    <scope>NUCLEOTIDE SEQUENCE</scope>
    <source>
        <strain evidence="1">IL203A</strain>
    </source>
</reference>
<gene>
    <name evidence="1" type="ORF">DHETER_LOCUS13653</name>
</gene>
<dbReference type="EMBL" id="CAJVPU010038313">
    <property type="protein sequence ID" value="CAG8734541.1"/>
    <property type="molecule type" value="Genomic_DNA"/>
</dbReference>
<protein>
    <submittedName>
        <fullName evidence="1">9533_t:CDS:1</fullName>
    </submittedName>
</protein>
<accession>A0ACA9Q519</accession>
<name>A0ACA9Q519_9GLOM</name>
<feature type="non-terminal residue" evidence="1">
    <location>
        <position position="1"/>
    </location>
</feature>
<evidence type="ECO:0000313" key="1">
    <source>
        <dbReference type="EMBL" id="CAG8734541.1"/>
    </source>
</evidence>